<feature type="binding site" evidence="17">
    <location>
        <position position="59"/>
    </location>
    <ligand>
        <name>Ca(2+)</name>
        <dbReference type="ChEBI" id="CHEBI:29108"/>
        <label>1</label>
    </ligand>
</feature>
<feature type="binding site" evidence="17">
    <location>
        <position position="183"/>
    </location>
    <ligand>
        <name>Ca(2+)</name>
        <dbReference type="ChEBI" id="CHEBI:29108"/>
        <label>2</label>
    </ligand>
</feature>
<dbReference type="PROSITE" id="PS00436">
    <property type="entry name" value="PEROXIDASE_2"/>
    <property type="match status" value="1"/>
</dbReference>
<evidence type="ECO:0000256" key="9">
    <source>
        <dbReference type="ARBA" id="ARBA00022729"/>
    </source>
</evidence>
<dbReference type="Pfam" id="PF00141">
    <property type="entry name" value="peroxidase"/>
    <property type="match status" value="1"/>
</dbReference>
<feature type="binding site" evidence="16">
    <location>
        <position position="152"/>
    </location>
    <ligand>
        <name>substrate</name>
    </ligand>
</feature>
<comment type="similarity">
    <text evidence="3">Belongs to the peroxidase family. Ascorbate peroxidase subfamily.</text>
</comment>
<dbReference type="InterPro" id="IPR000823">
    <property type="entry name" value="Peroxidase_pln"/>
</dbReference>
<dbReference type="InterPro" id="IPR010255">
    <property type="entry name" value="Haem_peroxidase_sf"/>
</dbReference>
<keyword evidence="9 21" id="KW-0732">Signal</keyword>
<evidence type="ECO:0000256" key="5">
    <source>
        <dbReference type="ARBA" id="ARBA00022525"/>
    </source>
</evidence>
<feature type="chain" id="PRO_5040215685" description="peroxidase" evidence="21">
    <location>
        <begin position="17"/>
        <end position="623"/>
    </location>
</feature>
<feature type="binding site" evidence="17">
    <location>
        <position position="245"/>
    </location>
    <ligand>
        <name>Ca(2+)</name>
        <dbReference type="ChEBI" id="CHEBI:29108"/>
        <label>2</label>
    </ligand>
</feature>
<accession>A0A9Q0HX61</accession>
<sequence>MKALLFILAFLPLTLAALQVGFYATTCPQAESTVQSVISNRFLTDRTITAALLRMYFHDCFVNGCDASLLIAPTNSTQSERSAGPNITVRGFDIIDEAKSKLEAICPNTVSCSDIIALATRDAVVQSGGPNYTIPTGRRDGLRSDPNDVSLPGPSLTVSEALQFFTPKGFSLNDMVVLLGGHTVGVSHCTFFRDRMENFNGTGAPDPTLDQKLLANLKQTCGPAQKPLDQDSTAFLDQNTSFIVDNSYYQQLLIGRGILQIDEELAFDNSTANFVKILASNETSFFQLFVDALVRLGNVEVLEGKAGEVRKNCSIFNAMLPSPPPVPSPTKSPSPSPSPLQSPSKSPSPSPSKSPSPLPAPSPTKSLSPSPPTPSPSKSPSPSLSPLPSPSKSPLPSPSPLQSPSKSPSSSPSPLPSPSKSPSPLPAPSPSKSPSPSPSHSPLSPPSKSPSPSSSPSPSPPKSSSPSPSPISPLSKSPSPSPLPSPSKSPSLSPLPSPSKSPSPLTSPSKSPSPSPSSSKSPSPSPSPSRSPSPSPLREPSRSPSPSPLPLRAPSRSPSPSPSPLRAPSRSPSPSPMQNLVPSKSPSPSPLRAPSKSPLVPSPAPSKAPSSSHLPLPPSPQSH</sequence>
<keyword evidence="10 17" id="KW-0106">Calcium</keyword>
<evidence type="ECO:0000256" key="13">
    <source>
        <dbReference type="ARBA" id="ARBA00023157"/>
    </source>
</evidence>
<comment type="caution">
    <text evidence="23">The sequence shown here is derived from an EMBL/GenBank/DDBJ whole genome shotgun (WGS) entry which is preliminary data.</text>
</comment>
<feature type="compositionally biased region" description="Low complexity" evidence="20">
    <location>
        <begin position="502"/>
        <end position="522"/>
    </location>
</feature>
<dbReference type="PRINTS" id="PR00458">
    <property type="entry name" value="PEROXIDASE"/>
</dbReference>
<dbReference type="InterPro" id="IPR019794">
    <property type="entry name" value="Peroxidases_AS"/>
</dbReference>
<dbReference type="CDD" id="cd00693">
    <property type="entry name" value="secretory_peroxidase"/>
    <property type="match status" value="1"/>
</dbReference>
<evidence type="ECO:0000256" key="16">
    <source>
        <dbReference type="PIRSR" id="PIRSR600823-2"/>
    </source>
</evidence>
<feature type="active site" description="Proton acceptor" evidence="15">
    <location>
        <position position="58"/>
    </location>
</feature>
<dbReference type="InterPro" id="IPR002016">
    <property type="entry name" value="Haem_peroxidase"/>
</dbReference>
<evidence type="ECO:0000256" key="3">
    <source>
        <dbReference type="ARBA" id="ARBA00006873"/>
    </source>
</evidence>
<evidence type="ECO:0000256" key="21">
    <source>
        <dbReference type="SAM" id="SignalP"/>
    </source>
</evidence>
<dbReference type="SUPFAM" id="SSF48113">
    <property type="entry name" value="Heme-dependent peroxidases"/>
    <property type="match status" value="1"/>
</dbReference>
<comment type="cofactor">
    <cofactor evidence="17">
        <name>heme b</name>
        <dbReference type="ChEBI" id="CHEBI:60344"/>
    </cofactor>
    <text evidence="17">Binds 1 heme b (iron(II)-protoporphyrin IX) group per subunit.</text>
</comment>
<keyword evidence="11" id="KW-0560">Oxidoreductase</keyword>
<feature type="binding site" evidence="17">
    <location>
        <position position="64"/>
    </location>
    <ligand>
        <name>Ca(2+)</name>
        <dbReference type="ChEBI" id="CHEBI:29108"/>
        <label>1</label>
    </ligand>
</feature>
<evidence type="ECO:0000256" key="2">
    <source>
        <dbReference type="ARBA" id="ARBA00002322"/>
    </source>
</evidence>
<dbReference type="PANTHER" id="PTHR31517">
    <property type="match status" value="1"/>
</dbReference>
<dbReference type="GO" id="GO:0020037">
    <property type="term" value="F:heme binding"/>
    <property type="evidence" value="ECO:0007669"/>
    <property type="project" value="InterPro"/>
</dbReference>
<dbReference type="AlphaFoldDB" id="A0A9Q0HX61"/>
<evidence type="ECO:0000256" key="18">
    <source>
        <dbReference type="PIRSR" id="PIRSR600823-4"/>
    </source>
</evidence>
<dbReference type="GO" id="GO:0006979">
    <property type="term" value="P:response to oxidative stress"/>
    <property type="evidence" value="ECO:0007669"/>
    <property type="project" value="InterPro"/>
</dbReference>
<dbReference type="GO" id="GO:0042744">
    <property type="term" value="P:hydrogen peroxide catabolic process"/>
    <property type="evidence" value="ECO:0007669"/>
    <property type="project" value="UniProtKB-KW"/>
</dbReference>
<feature type="compositionally biased region" description="Pro residues" evidence="20">
    <location>
        <begin position="369"/>
        <end position="401"/>
    </location>
</feature>
<keyword evidence="7" id="KW-0349">Heme</keyword>
<dbReference type="InterPro" id="IPR033905">
    <property type="entry name" value="Secretory_peroxidase"/>
</dbReference>
<reference evidence="23" key="1">
    <citation type="journal article" date="2022" name="Cell">
        <title>Repeat-based holocentromeres influence genome architecture and karyotype evolution.</title>
        <authorList>
            <person name="Hofstatter P.G."/>
            <person name="Thangavel G."/>
            <person name="Lux T."/>
            <person name="Neumann P."/>
            <person name="Vondrak T."/>
            <person name="Novak P."/>
            <person name="Zhang M."/>
            <person name="Costa L."/>
            <person name="Castellani M."/>
            <person name="Scott A."/>
            <person name="Toegelov H."/>
            <person name="Fuchs J."/>
            <person name="Mata-Sucre Y."/>
            <person name="Dias Y."/>
            <person name="Vanzela A.L.L."/>
            <person name="Huettel B."/>
            <person name="Almeida C.C.S."/>
            <person name="Simkova H."/>
            <person name="Souza G."/>
            <person name="Pedrosa-Harand A."/>
            <person name="Macas J."/>
            <person name="Mayer K.F.X."/>
            <person name="Houben A."/>
            <person name="Marques A."/>
        </authorList>
    </citation>
    <scope>NUCLEOTIDE SEQUENCE</scope>
    <source>
        <strain evidence="23">RhyBre1mFocal</strain>
    </source>
</reference>
<evidence type="ECO:0000256" key="20">
    <source>
        <dbReference type="SAM" id="MobiDB-lite"/>
    </source>
</evidence>
<feature type="binding site" evidence="17">
    <location>
        <position position="68"/>
    </location>
    <ligand>
        <name>Ca(2+)</name>
        <dbReference type="ChEBI" id="CHEBI:29108"/>
        <label>1</label>
    </ligand>
</feature>
<feature type="domain" description="Plant heme peroxidase family profile" evidence="22">
    <location>
        <begin position="17"/>
        <end position="317"/>
    </location>
</feature>
<evidence type="ECO:0000256" key="10">
    <source>
        <dbReference type="ARBA" id="ARBA00022837"/>
    </source>
</evidence>
<evidence type="ECO:0000256" key="8">
    <source>
        <dbReference type="ARBA" id="ARBA00022723"/>
    </source>
</evidence>
<evidence type="ECO:0000256" key="14">
    <source>
        <dbReference type="ARBA" id="ARBA00023324"/>
    </source>
</evidence>
<evidence type="ECO:0000256" key="19">
    <source>
        <dbReference type="PIRSR" id="PIRSR600823-5"/>
    </source>
</evidence>
<proteinExistence type="inferred from homology"/>
<evidence type="ECO:0000313" key="23">
    <source>
        <dbReference type="EMBL" id="KAJ1701756.1"/>
    </source>
</evidence>
<feature type="compositionally biased region" description="Pro residues" evidence="20">
    <location>
        <begin position="523"/>
        <end position="575"/>
    </location>
</feature>
<evidence type="ECO:0000256" key="7">
    <source>
        <dbReference type="ARBA" id="ARBA00022617"/>
    </source>
</evidence>
<evidence type="ECO:0000256" key="1">
    <source>
        <dbReference type="ARBA" id="ARBA00000189"/>
    </source>
</evidence>
<keyword evidence="24" id="KW-1185">Reference proteome</keyword>
<keyword evidence="5" id="KW-0964">Secreted</keyword>
<dbReference type="PANTHER" id="PTHR31517:SF59">
    <property type="entry name" value="PEROXIDASE"/>
    <property type="match status" value="1"/>
</dbReference>
<dbReference type="PROSITE" id="PS50873">
    <property type="entry name" value="PEROXIDASE_4"/>
    <property type="match status" value="1"/>
</dbReference>
<dbReference type="GO" id="GO:0140825">
    <property type="term" value="F:lactoperoxidase activity"/>
    <property type="evidence" value="ECO:0007669"/>
    <property type="project" value="UniProtKB-EC"/>
</dbReference>
<dbReference type="Gene3D" id="1.10.520.10">
    <property type="match status" value="1"/>
</dbReference>
<evidence type="ECO:0000256" key="11">
    <source>
        <dbReference type="ARBA" id="ARBA00023002"/>
    </source>
</evidence>
<feature type="binding site" evidence="17">
    <location>
        <position position="240"/>
    </location>
    <ligand>
        <name>Ca(2+)</name>
        <dbReference type="ChEBI" id="CHEBI:29108"/>
        <label>2</label>
    </ligand>
</feature>
<evidence type="ECO:0000256" key="17">
    <source>
        <dbReference type="PIRSR" id="PIRSR600823-3"/>
    </source>
</evidence>
<keyword evidence="13 19" id="KW-1015">Disulfide bond</keyword>
<feature type="compositionally biased region" description="Pro residues" evidence="20">
    <location>
        <begin position="411"/>
        <end position="471"/>
    </location>
</feature>
<protein>
    <recommendedName>
        <fullName evidence="4">peroxidase</fullName>
        <ecNumber evidence="4">1.11.1.7</ecNumber>
    </recommendedName>
</protein>
<dbReference type="GO" id="GO:0046872">
    <property type="term" value="F:metal ion binding"/>
    <property type="evidence" value="ECO:0007669"/>
    <property type="project" value="UniProtKB-KW"/>
</dbReference>
<feature type="binding site" evidence="17">
    <location>
        <position position="66"/>
    </location>
    <ligand>
        <name>Ca(2+)</name>
        <dbReference type="ChEBI" id="CHEBI:29108"/>
        <label>1</label>
    </ligand>
</feature>
<dbReference type="PRINTS" id="PR00461">
    <property type="entry name" value="PLPEROXIDASE"/>
</dbReference>
<feature type="region of interest" description="Disordered" evidence="20">
    <location>
        <begin position="322"/>
        <end position="623"/>
    </location>
</feature>
<comment type="cofactor">
    <cofactor evidence="17">
        <name>Ca(2+)</name>
        <dbReference type="ChEBI" id="CHEBI:29108"/>
    </cofactor>
    <text evidence="17">Binds 2 calcium ions per subunit.</text>
</comment>
<feature type="binding site" evidence="17">
    <location>
        <position position="62"/>
    </location>
    <ligand>
        <name>Ca(2+)</name>
        <dbReference type="ChEBI" id="CHEBI:29108"/>
        <label>1</label>
    </ligand>
</feature>
<feature type="binding site" evidence="17">
    <location>
        <position position="237"/>
    </location>
    <ligand>
        <name>Ca(2+)</name>
        <dbReference type="ChEBI" id="CHEBI:29108"/>
        <label>2</label>
    </ligand>
</feature>
<dbReference type="EC" id="1.11.1.7" evidence="4"/>
<dbReference type="Proteomes" id="UP001151287">
    <property type="component" value="Unassembled WGS sequence"/>
</dbReference>
<feature type="signal peptide" evidence="21">
    <location>
        <begin position="1"/>
        <end position="16"/>
    </location>
</feature>
<comment type="catalytic activity">
    <reaction evidence="1">
        <text>2 a phenolic donor + H2O2 = 2 a phenolic radical donor + 2 H2O</text>
        <dbReference type="Rhea" id="RHEA:56136"/>
        <dbReference type="ChEBI" id="CHEBI:15377"/>
        <dbReference type="ChEBI" id="CHEBI:16240"/>
        <dbReference type="ChEBI" id="CHEBI:139520"/>
        <dbReference type="ChEBI" id="CHEBI:139521"/>
        <dbReference type="EC" id="1.11.1.7"/>
    </reaction>
</comment>
<evidence type="ECO:0000259" key="22">
    <source>
        <dbReference type="PROSITE" id="PS50873"/>
    </source>
</evidence>
<dbReference type="FunFam" id="1.10.420.10:FF:000007">
    <property type="entry name" value="Peroxidase"/>
    <property type="match status" value="1"/>
</dbReference>
<organism evidence="23 24">
    <name type="scientific">Rhynchospora breviuscula</name>
    <dbReference type="NCBI Taxonomy" id="2022672"/>
    <lineage>
        <taxon>Eukaryota</taxon>
        <taxon>Viridiplantae</taxon>
        <taxon>Streptophyta</taxon>
        <taxon>Embryophyta</taxon>
        <taxon>Tracheophyta</taxon>
        <taxon>Spermatophyta</taxon>
        <taxon>Magnoliopsida</taxon>
        <taxon>Liliopsida</taxon>
        <taxon>Poales</taxon>
        <taxon>Cyperaceae</taxon>
        <taxon>Cyperoideae</taxon>
        <taxon>Rhynchosporeae</taxon>
        <taxon>Rhynchospora</taxon>
    </lineage>
</organism>
<dbReference type="EMBL" id="JAMQYH010000001">
    <property type="protein sequence ID" value="KAJ1701756.1"/>
    <property type="molecule type" value="Genomic_DNA"/>
</dbReference>
<keyword evidence="8 17" id="KW-0479">Metal-binding</keyword>
<evidence type="ECO:0000256" key="6">
    <source>
        <dbReference type="ARBA" id="ARBA00022559"/>
    </source>
</evidence>
<feature type="disulfide bond" evidence="19">
    <location>
        <begin position="189"/>
        <end position="221"/>
    </location>
</feature>
<evidence type="ECO:0000313" key="24">
    <source>
        <dbReference type="Proteomes" id="UP001151287"/>
    </source>
</evidence>
<gene>
    <name evidence="23" type="ORF">LUZ63_001535</name>
</gene>
<keyword evidence="12 17" id="KW-0408">Iron</keyword>
<name>A0A9Q0HX61_9POAL</name>
<feature type="compositionally biased region" description="Pro residues" evidence="20">
    <location>
        <begin position="479"/>
        <end position="501"/>
    </location>
</feature>
<feature type="disulfide bond" evidence="19">
    <location>
        <begin position="27"/>
        <end position="106"/>
    </location>
</feature>
<feature type="site" description="Transition state stabilizer" evidence="18">
    <location>
        <position position="54"/>
    </location>
</feature>
<feature type="binding site" description="axial binding residue" evidence="17">
    <location>
        <position position="182"/>
    </location>
    <ligand>
        <name>heme b</name>
        <dbReference type="ChEBI" id="CHEBI:60344"/>
    </ligand>
    <ligandPart>
        <name>Fe</name>
        <dbReference type="ChEBI" id="CHEBI:18248"/>
    </ligandPart>
</feature>
<feature type="disulfide bond" evidence="19">
    <location>
        <begin position="60"/>
        <end position="65"/>
    </location>
</feature>
<feature type="disulfide bond" evidence="19">
    <location>
        <begin position="112"/>
        <end position="313"/>
    </location>
</feature>
<keyword evidence="6" id="KW-0575">Peroxidase</keyword>
<evidence type="ECO:0000256" key="15">
    <source>
        <dbReference type="PIRSR" id="PIRSR600823-1"/>
    </source>
</evidence>
<dbReference type="PROSITE" id="PS00435">
    <property type="entry name" value="PEROXIDASE_1"/>
    <property type="match status" value="1"/>
</dbReference>
<evidence type="ECO:0000256" key="12">
    <source>
        <dbReference type="ARBA" id="ARBA00023004"/>
    </source>
</evidence>
<dbReference type="Gene3D" id="1.10.420.10">
    <property type="entry name" value="Peroxidase, domain 2"/>
    <property type="match status" value="1"/>
</dbReference>
<dbReference type="InterPro" id="IPR019793">
    <property type="entry name" value="Peroxidases_heam-ligand_BS"/>
</dbReference>
<evidence type="ECO:0000256" key="4">
    <source>
        <dbReference type="ARBA" id="ARBA00012313"/>
    </source>
</evidence>
<comment type="function">
    <text evidence="2">Removal of H(2)O(2), oxidation of toxic reductants, biosynthesis and degradation of lignin, suberization, auxin catabolism, response to environmental stresses such as wounding, pathogen attack and oxidative stress. These functions might be dependent on each isozyme/isoform in each plant tissue.</text>
</comment>
<dbReference type="OrthoDB" id="2113341at2759"/>
<dbReference type="FunFam" id="1.10.520.10:FF:000008">
    <property type="entry name" value="Peroxidase"/>
    <property type="match status" value="1"/>
</dbReference>
<keyword evidence="14" id="KW-0376">Hydrogen peroxide</keyword>
<feature type="binding site" evidence="17">
    <location>
        <position position="80"/>
    </location>
    <ligand>
        <name>Ca(2+)</name>
        <dbReference type="ChEBI" id="CHEBI:29108"/>
        <label>1</label>
    </ligand>
</feature>
<feature type="compositionally biased region" description="Pro residues" evidence="20">
    <location>
        <begin position="322"/>
        <end position="362"/>
    </location>
</feature>